<evidence type="ECO:0000256" key="1">
    <source>
        <dbReference type="SAM" id="Phobius"/>
    </source>
</evidence>
<keyword evidence="1" id="KW-0812">Transmembrane</keyword>
<evidence type="ECO:0000313" key="3">
    <source>
        <dbReference type="Proteomes" id="UP000436006"/>
    </source>
</evidence>
<dbReference type="InterPro" id="IPR036770">
    <property type="entry name" value="Ankyrin_rpt-contain_sf"/>
</dbReference>
<dbReference type="InterPro" id="IPR002110">
    <property type="entry name" value="Ankyrin_rpt"/>
</dbReference>
<protein>
    <recommendedName>
        <fullName evidence="4">Ankyrin repeat domain-containing protein</fullName>
    </recommendedName>
</protein>
<feature type="transmembrane region" description="Helical" evidence="1">
    <location>
        <begin position="38"/>
        <end position="62"/>
    </location>
</feature>
<dbReference type="SUPFAM" id="SSF48403">
    <property type="entry name" value="Ankyrin repeat"/>
    <property type="match status" value="1"/>
</dbReference>
<evidence type="ECO:0000313" key="2">
    <source>
        <dbReference type="EMBL" id="MVM35061.1"/>
    </source>
</evidence>
<comment type="caution">
    <text evidence="2">The sequence shown here is derived from an EMBL/GenBank/DDBJ whole genome shotgun (WGS) entry which is preliminary data.</text>
</comment>
<keyword evidence="3" id="KW-1185">Reference proteome</keyword>
<keyword evidence="1" id="KW-1133">Transmembrane helix</keyword>
<dbReference type="Proteomes" id="UP000436006">
    <property type="component" value="Unassembled WGS sequence"/>
</dbReference>
<feature type="transmembrane region" description="Helical" evidence="1">
    <location>
        <begin position="68"/>
        <end position="85"/>
    </location>
</feature>
<dbReference type="Pfam" id="PF12796">
    <property type="entry name" value="Ank_2"/>
    <property type="match status" value="1"/>
</dbReference>
<reference evidence="2 3" key="1">
    <citation type="submission" date="2019-12" db="EMBL/GenBank/DDBJ databases">
        <title>Spirosoma sp. HMF4905 genome sequencing and assembly.</title>
        <authorList>
            <person name="Kang H."/>
            <person name="Cha I."/>
            <person name="Kim H."/>
            <person name="Joh K."/>
        </authorList>
    </citation>
    <scope>NUCLEOTIDE SEQUENCE [LARGE SCALE GENOMIC DNA]</scope>
    <source>
        <strain evidence="2 3">HMF4905</strain>
    </source>
</reference>
<dbReference type="AlphaFoldDB" id="A0A7K1SMP3"/>
<organism evidence="2 3">
    <name type="scientific">Spirosoma arboris</name>
    <dbReference type="NCBI Taxonomy" id="2682092"/>
    <lineage>
        <taxon>Bacteria</taxon>
        <taxon>Pseudomonadati</taxon>
        <taxon>Bacteroidota</taxon>
        <taxon>Cytophagia</taxon>
        <taxon>Cytophagales</taxon>
        <taxon>Cytophagaceae</taxon>
        <taxon>Spirosoma</taxon>
    </lineage>
</organism>
<dbReference type="EMBL" id="WPIN01000020">
    <property type="protein sequence ID" value="MVM35061.1"/>
    <property type="molecule type" value="Genomic_DNA"/>
</dbReference>
<proteinExistence type="predicted"/>
<evidence type="ECO:0008006" key="4">
    <source>
        <dbReference type="Google" id="ProtNLM"/>
    </source>
</evidence>
<sequence>MKTIALINWLLLVIYGLFLSYAALTIDQSGGDAAGRGIARAYLLFGFILLALLIGVNCLPFLLSRQVVLVSLAFLICACISQLLNQLTTQQARKQDAERRNGRYYFHDSARRELAQAIVDRDFKRFQAGLQKPIPQLNESGEEHLTLLDFATIEGAFSSPQDWVIPFLTELLAKGATFNNANSHHLPMYSEVSGSFSPTLLEWFLKNGADPNEKVHQNKSKPLLLTVLEDETERLTKLKLLLDYGANPNSVYPATLSDSLAGNSALLTATRLEAWDVCQLLLTKGADPNLEGPHHVRVIDLVRRRAELYTQQGTPPATFTTFAEILQSKTDKPDKNNPK</sequence>
<name>A0A7K1SMP3_9BACT</name>
<dbReference type="SMART" id="SM00248">
    <property type="entry name" value="ANK"/>
    <property type="match status" value="3"/>
</dbReference>
<feature type="transmembrane region" description="Helical" evidence="1">
    <location>
        <begin position="6"/>
        <end position="26"/>
    </location>
</feature>
<gene>
    <name evidence="2" type="ORF">GO755_33860</name>
</gene>
<dbReference type="RefSeq" id="WP_157589879.1">
    <property type="nucleotide sequence ID" value="NZ_WPIN01000020.1"/>
</dbReference>
<dbReference type="Gene3D" id="1.25.40.20">
    <property type="entry name" value="Ankyrin repeat-containing domain"/>
    <property type="match status" value="1"/>
</dbReference>
<accession>A0A7K1SMP3</accession>
<keyword evidence="1" id="KW-0472">Membrane</keyword>